<protein>
    <submittedName>
        <fullName evidence="1">Uncharacterized protein</fullName>
    </submittedName>
</protein>
<accession>A0ACD3AIC6</accession>
<dbReference type="EMBL" id="ML208434">
    <property type="protein sequence ID" value="TFK65515.1"/>
    <property type="molecule type" value="Genomic_DNA"/>
</dbReference>
<keyword evidence="2" id="KW-1185">Reference proteome</keyword>
<dbReference type="Proteomes" id="UP000308600">
    <property type="component" value="Unassembled WGS sequence"/>
</dbReference>
<gene>
    <name evidence="1" type="ORF">BDN72DRAFT_773252</name>
</gene>
<evidence type="ECO:0000313" key="1">
    <source>
        <dbReference type="EMBL" id="TFK65515.1"/>
    </source>
</evidence>
<organism evidence="1 2">
    <name type="scientific">Pluteus cervinus</name>
    <dbReference type="NCBI Taxonomy" id="181527"/>
    <lineage>
        <taxon>Eukaryota</taxon>
        <taxon>Fungi</taxon>
        <taxon>Dikarya</taxon>
        <taxon>Basidiomycota</taxon>
        <taxon>Agaricomycotina</taxon>
        <taxon>Agaricomycetes</taxon>
        <taxon>Agaricomycetidae</taxon>
        <taxon>Agaricales</taxon>
        <taxon>Pluteineae</taxon>
        <taxon>Pluteaceae</taxon>
        <taxon>Pluteus</taxon>
    </lineage>
</organism>
<proteinExistence type="predicted"/>
<sequence length="305" mass="34321">LAVSTAFNPETSLTEPDLIFSSSDRVMFYVDMEVIKKASPLAFQSVISASPQYDAPHGSMRIILVQEASPVLNVMLHALHGTSCAQNSPTFETLVDAVNHMPLYNISPATHITSSSHTYATLVAYAPHHPLELYTLAGEHRIHELAVTTSSHLLSYPLASMSDEIAQRMGTLYLKRLFDLHLDRLSALKELLLRPPHPHPPRRDCTFTDQASLTRAWAMVSAYLAWEARADLSTHRIKLTFGPLIEHITCMLCRECLQAKLQEIVVNWASVKVNQNTFRSLACVLRRFIVAHHLNHRVVEFSFFK</sequence>
<feature type="non-terminal residue" evidence="1">
    <location>
        <position position="1"/>
    </location>
</feature>
<name>A0ACD3AIC6_9AGAR</name>
<evidence type="ECO:0000313" key="2">
    <source>
        <dbReference type="Proteomes" id="UP000308600"/>
    </source>
</evidence>
<reference evidence="1 2" key="1">
    <citation type="journal article" date="2019" name="Nat. Ecol. Evol.">
        <title>Megaphylogeny resolves global patterns of mushroom evolution.</title>
        <authorList>
            <person name="Varga T."/>
            <person name="Krizsan K."/>
            <person name="Foldi C."/>
            <person name="Dima B."/>
            <person name="Sanchez-Garcia M."/>
            <person name="Sanchez-Ramirez S."/>
            <person name="Szollosi G.J."/>
            <person name="Szarkandi J.G."/>
            <person name="Papp V."/>
            <person name="Albert L."/>
            <person name="Andreopoulos W."/>
            <person name="Angelini C."/>
            <person name="Antonin V."/>
            <person name="Barry K.W."/>
            <person name="Bougher N.L."/>
            <person name="Buchanan P."/>
            <person name="Buyck B."/>
            <person name="Bense V."/>
            <person name="Catcheside P."/>
            <person name="Chovatia M."/>
            <person name="Cooper J."/>
            <person name="Damon W."/>
            <person name="Desjardin D."/>
            <person name="Finy P."/>
            <person name="Geml J."/>
            <person name="Haridas S."/>
            <person name="Hughes K."/>
            <person name="Justo A."/>
            <person name="Karasinski D."/>
            <person name="Kautmanova I."/>
            <person name="Kiss B."/>
            <person name="Kocsube S."/>
            <person name="Kotiranta H."/>
            <person name="LaButti K.M."/>
            <person name="Lechner B.E."/>
            <person name="Liimatainen K."/>
            <person name="Lipzen A."/>
            <person name="Lukacs Z."/>
            <person name="Mihaltcheva S."/>
            <person name="Morgado L.N."/>
            <person name="Niskanen T."/>
            <person name="Noordeloos M.E."/>
            <person name="Ohm R.A."/>
            <person name="Ortiz-Santana B."/>
            <person name="Ovrebo C."/>
            <person name="Racz N."/>
            <person name="Riley R."/>
            <person name="Savchenko A."/>
            <person name="Shiryaev A."/>
            <person name="Soop K."/>
            <person name="Spirin V."/>
            <person name="Szebenyi C."/>
            <person name="Tomsovsky M."/>
            <person name="Tulloss R.E."/>
            <person name="Uehling J."/>
            <person name="Grigoriev I.V."/>
            <person name="Vagvolgyi C."/>
            <person name="Papp T."/>
            <person name="Martin F.M."/>
            <person name="Miettinen O."/>
            <person name="Hibbett D.S."/>
            <person name="Nagy L.G."/>
        </authorList>
    </citation>
    <scope>NUCLEOTIDE SEQUENCE [LARGE SCALE GENOMIC DNA]</scope>
    <source>
        <strain evidence="1 2">NL-1719</strain>
    </source>
</reference>